<evidence type="ECO:0000256" key="1">
    <source>
        <dbReference type="SAM" id="MobiDB-lite"/>
    </source>
</evidence>
<evidence type="ECO:0000313" key="2">
    <source>
        <dbReference type="Proteomes" id="UP000046393"/>
    </source>
</evidence>
<name>A0A0N5ARI9_9BILA</name>
<feature type="compositionally biased region" description="Basic residues" evidence="1">
    <location>
        <begin position="78"/>
        <end position="93"/>
    </location>
</feature>
<feature type="region of interest" description="Disordered" evidence="1">
    <location>
        <begin position="52"/>
        <end position="112"/>
    </location>
</feature>
<dbReference type="InterPro" id="IPR006994">
    <property type="entry name" value="TCF25/Rqc1"/>
</dbReference>
<protein>
    <submittedName>
        <fullName evidence="3">Transcription factor 25</fullName>
    </submittedName>
</protein>
<accession>A0A0N5ARI9</accession>
<proteinExistence type="predicted"/>
<dbReference type="Proteomes" id="UP000046393">
    <property type="component" value="Unplaced"/>
</dbReference>
<organism evidence="2 3">
    <name type="scientific">Syphacia muris</name>
    <dbReference type="NCBI Taxonomy" id="451379"/>
    <lineage>
        <taxon>Eukaryota</taxon>
        <taxon>Metazoa</taxon>
        <taxon>Ecdysozoa</taxon>
        <taxon>Nematoda</taxon>
        <taxon>Chromadorea</taxon>
        <taxon>Rhabditida</taxon>
        <taxon>Spirurina</taxon>
        <taxon>Oxyuridomorpha</taxon>
        <taxon>Oxyuroidea</taxon>
        <taxon>Oxyuridae</taxon>
        <taxon>Syphacia</taxon>
    </lineage>
</organism>
<feature type="compositionally biased region" description="Polar residues" evidence="1">
    <location>
        <begin position="103"/>
        <end position="112"/>
    </location>
</feature>
<reference evidence="3" key="1">
    <citation type="submission" date="2017-02" db="UniProtKB">
        <authorList>
            <consortium name="WormBaseParasite"/>
        </authorList>
    </citation>
    <scope>IDENTIFICATION</scope>
</reference>
<keyword evidence="2" id="KW-1185">Reference proteome</keyword>
<dbReference type="PANTHER" id="PTHR22684">
    <property type="entry name" value="NULP1-RELATED"/>
    <property type="match status" value="1"/>
</dbReference>
<feature type="compositionally biased region" description="Basic and acidic residues" evidence="1">
    <location>
        <begin position="55"/>
        <end position="77"/>
    </location>
</feature>
<dbReference type="WBParaSite" id="SMUV_0000734001-mRNA-1">
    <property type="protein sequence ID" value="SMUV_0000734001-mRNA-1"/>
    <property type="gene ID" value="SMUV_0000734001"/>
</dbReference>
<evidence type="ECO:0000313" key="3">
    <source>
        <dbReference type="WBParaSite" id="SMUV_0000734001-mRNA-1"/>
    </source>
</evidence>
<dbReference type="AlphaFoldDB" id="A0A0N5ARI9"/>
<sequence length="558" mass="65475">MSTKNLKRYLEQRDARLKTESVEESSESCSDDDELKLQNKFLFLDIEEENGESFVGDKDNEKIVHDEQSKTFGSERKSKCKSKNRKNKKKAKKVPAEADDEMLSSSEKPLNAAGSSSKELLFEKDIFKVDMKMLSGEIEFLKILGQRTSGNQSHRRRKLCGRIVREKNTWPPLNNFGFSMEKASEQGNIWWFKFEHHSTYKVMQELFWSYASSEDHEAIHEILLEQPYHLDSLLVMAEVMRQQEDYQVSRDLIERGIFYCESNFCSHFELNNFNHRLSYDHFENRAFYLLLHQHMQNMLGRSCFETALNLAKLIYRLDSEDDPLGILLTIDVLALRAGKYEYFFQLYNTLKEPKSLDRLPNFVYSFALAHFLTYLKTNDAEELKEANDSLATAIYHFPTVIVQLLNKLNIQPNEDIEKNVYMNVLAHERESEGSKHLTKVYLSLSESLWKESETLLWLEKATLEAVSHFSEHLEELEEWKKIRKLYVGLPRNVERHGFLWNVIRNAEWTVFDPAPPLQSTSRYLSVESPRTRETHSALLRLFTSLVVNERQHIKGNEY</sequence>
<dbReference type="Pfam" id="PF04910">
    <property type="entry name" value="Tcf25"/>
    <property type="match status" value="1"/>
</dbReference>
<dbReference type="GO" id="GO:1990112">
    <property type="term" value="C:RQC complex"/>
    <property type="evidence" value="ECO:0007669"/>
    <property type="project" value="TreeGrafter"/>
</dbReference>
<dbReference type="PANTHER" id="PTHR22684:SF0">
    <property type="entry name" value="RIBOSOME QUALITY CONTROL COMPLEX SUBUNIT TCF25"/>
    <property type="match status" value="1"/>
</dbReference>
<dbReference type="STRING" id="451379.A0A0N5ARI9"/>